<feature type="compositionally biased region" description="Low complexity" evidence="2">
    <location>
        <begin position="44"/>
        <end position="58"/>
    </location>
</feature>
<reference evidence="3 4" key="1">
    <citation type="submission" date="2021-02" db="EMBL/GenBank/DDBJ databases">
        <title>Genome assembly of Pseudopithomyces chartarum.</title>
        <authorList>
            <person name="Jauregui R."/>
            <person name="Singh J."/>
            <person name="Voisey C."/>
        </authorList>
    </citation>
    <scope>NUCLEOTIDE SEQUENCE [LARGE SCALE GENOMIC DNA]</scope>
    <source>
        <strain evidence="3 4">AGR01</strain>
    </source>
</reference>
<sequence>MADHQIILIGTQSAISHIQKYRQMHPGNFLPKGLSESNFDTRMNSKTTSPASAANTTNGVPRTLQEPQKTGLSRSPAIASNNRVPKSRRPPTLPVKPATGLVRGGVLAKNKKDGLISKPHNRNLAGQADATAALNARKDTVASKQPIRNFASPSSTRPVSATAAPSFRKETLASRQATQNLELPASAKPVIVPPEVDKWKAKYEEQLAEAERTRSELNQALANNETQREEISKLKSSEEKASAELAYYRDEFDKVEAQAKLAGKLQTDLNIAHHVVIPPLQEQNKILKQELDRLLTVPESAQEPKGLHKEPKMRSSANDRAKLSEKVITEQKDYIGTLEKINETLNEKYLKSVTEVSNQKTRYAILEGQKLDLESEAENHQNRIMQLTNDVTQLEAEKEGIELEIRSIANDASKANEASDHIKENRCAYLESQNSDLLAKAEDHENRIMQLTNDVAELEAEKEGLELQIRSMAREVSMNEPKSMSLDAHTPSQDAQSVAVVKKNPQVSMPTPTFSGAGNLRAQPIDKHPWEISSSGLTWVDLPQLNAHQSWPKPPLDKDLRITINVGATASGNMSLLKRIASITTKGTGFQINGPVEVAKALENGMKEAQIEADSEKTKNLELQKVIWEHVQEIERLKKQECSVAKHRSLSDQLTAMQAQFEMQELFLADYRRQLPESKTTK</sequence>
<feature type="region of interest" description="Disordered" evidence="2">
    <location>
        <begin position="40"/>
        <end position="99"/>
    </location>
</feature>
<evidence type="ECO:0000256" key="1">
    <source>
        <dbReference type="SAM" id="Coils"/>
    </source>
</evidence>
<feature type="region of interest" description="Disordered" evidence="2">
    <location>
        <begin position="298"/>
        <end position="322"/>
    </location>
</feature>
<dbReference type="Gene3D" id="1.10.287.1490">
    <property type="match status" value="1"/>
</dbReference>
<accession>A0AAN6RDJ8</accession>
<proteinExistence type="predicted"/>
<evidence type="ECO:0000256" key="2">
    <source>
        <dbReference type="SAM" id="MobiDB-lite"/>
    </source>
</evidence>
<dbReference type="Proteomes" id="UP001280581">
    <property type="component" value="Unassembled WGS sequence"/>
</dbReference>
<feature type="compositionally biased region" description="Basic and acidic residues" evidence="2">
    <location>
        <begin position="305"/>
        <end position="322"/>
    </location>
</feature>
<name>A0AAN6RDJ8_9PLEO</name>
<feature type="compositionally biased region" description="Polar residues" evidence="2">
    <location>
        <begin position="65"/>
        <end position="84"/>
    </location>
</feature>
<organism evidence="3 4">
    <name type="scientific">Pseudopithomyces chartarum</name>
    <dbReference type="NCBI Taxonomy" id="1892770"/>
    <lineage>
        <taxon>Eukaryota</taxon>
        <taxon>Fungi</taxon>
        <taxon>Dikarya</taxon>
        <taxon>Ascomycota</taxon>
        <taxon>Pezizomycotina</taxon>
        <taxon>Dothideomycetes</taxon>
        <taxon>Pleosporomycetidae</taxon>
        <taxon>Pleosporales</taxon>
        <taxon>Massarineae</taxon>
        <taxon>Didymosphaeriaceae</taxon>
        <taxon>Pseudopithomyces</taxon>
    </lineage>
</organism>
<dbReference type="EMBL" id="WVTA01000013">
    <property type="protein sequence ID" value="KAK3202597.1"/>
    <property type="molecule type" value="Genomic_DNA"/>
</dbReference>
<dbReference type="AlphaFoldDB" id="A0AAN6RDJ8"/>
<evidence type="ECO:0000313" key="3">
    <source>
        <dbReference type="EMBL" id="KAK3202597.1"/>
    </source>
</evidence>
<gene>
    <name evidence="3" type="ORF">GRF29_154g169963</name>
</gene>
<protein>
    <submittedName>
        <fullName evidence="3">Uncharacterized protein</fullName>
    </submittedName>
</protein>
<feature type="coiled-coil region" evidence="1">
    <location>
        <begin position="363"/>
        <end position="475"/>
    </location>
</feature>
<feature type="coiled-coil region" evidence="1">
    <location>
        <begin position="599"/>
        <end position="640"/>
    </location>
</feature>
<evidence type="ECO:0000313" key="4">
    <source>
        <dbReference type="Proteomes" id="UP001280581"/>
    </source>
</evidence>
<feature type="region of interest" description="Disordered" evidence="2">
    <location>
        <begin position="139"/>
        <end position="180"/>
    </location>
</feature>
<feature type="coiled-coil region" evidence="1">
    <location>
        <begin position="196"/>
        <end position="244"/>
    </location>
</feature>
<keyword evidence="1" id="KW-0175">Coiled coil</keyword>
<keyword evidence="4" id="KW-1185">Reference proteome</keyword>
<comment type="caution">
    <text evidence="3">The sequence shown here is derived from an EMBL/GenBank/DDBJ whole genome shotgun (WGS) entry which is preliminary data.</text>
</comment>